<reference evidence="1 2" key="1">
    <citation type="submission" date="2015-09" db="EMBL/GenBank/DDBJ databases">
        <title>Sorangium comparison.</title>
        <authorList>
            <person name="Zaburannyi N."/>
            <person name="Bunk B."/>
            <person name="Overmann J."/>
            <person name="Mueller R."/>
        </authorList>
    </citation>
    <scope>NUCLEOTIDE SEQUENCE [LARGE SCALE GENOMIC DNA]</scope>
    <source>
        <strain evidence="1 2">So ceGT47</strain>
    </source>
</reference>
<dbReference type="Gene3D" id="3.10.450.50">
    <property type="match status" value="1"/>
</dbReference>
<dbReference type="EMBL" id="CP012670">
    <property type="protein sequence ID" value="AUX21067.1"/>
    <property type="molecule type" value="Genomic_DNA"/>
</dbReference>
<organism evidence="1 2">
    <name type="scientific">Sorangium cellulosum</name>
    <name type="common">Polyangium cellulosum</name>
    <dbReference type="NCBI Taxonomy" id="56"/>
    <lineage>
        <taxon>Bacteria</taxon>
        <taxon>Pseudomonadati</taxon>
        <taxon>Myxococcota</taxon>
        <taxon>Polyangia</taxon>
        <taxon>Polyangiales</taxon>
        <taxon>Polyangiaceae</taxon>
        <taxon>Sorangium</taxon>
    </lineage>
</organism>
<accession>A0A4P2PWC0</accession>
<dbReference type="InterPro" id="IPR032710">
    <property type="entry name" value="NTF2-like_dom_sf"/>
</dbReference>
<proteinExistence type="predicted"/>
<gene>
    <name evidence="1" type="ORF">SOCEGT47_015450</name>
</gene>
<name>A0A4P2PWC0_SORCE</name>
<sequence>MQAGMEGPARTRPFAPKASERLLTEIVRALRGKDIEALSEVYAEDAVLEEISGRHPPAHPSVTSGRPAILERLKNEIFRDPISGWSRQLDSTEILDGFETDDAVAFMELRTYEAGDQVVVQHLARKKGGLINHDRIVVAWDAE</sequence>
<protein>
    <recommendedName>
        <fullName evidence="3">SnoaL-like domain-containing protein</fullName>
    </recommendedName>
</protein>
<evidence type="ECO:0000313" key="2">
    <source>
        <dbReference type="Proteomes" id="UP000295781"/>
    </source>
</evidence>
<dbReference type="Proteomes" id="UP000295781">
    <property type="component" value="Chromosome"/>
</dbReference>
<dbReference type="AlphaFoldDB" id="A0A4P2PWC0"/>
<evidence type="ECO:0008006" key="3">
    <source>
        <dbReference type="Google" id="ProtNLM"/>
    </source>
</evidence>
<evidence type="ECO:0000313" key="1">
    <source>
        <dbReference type="EMBL" id="AUX21067.1"/>
    </source>
</evidence>
<dbReference type="SUPFAM" id="SSF54427">
    <property type="entry name" value="NTF2-like"/>
    <property type="match status" value="1"/>
</dbReference>